<name>A0A1M4WC86_9BACT</name>
<dbReference type="STRING" id="1346286.SAMN05444362_102189"/>
<evidence type="ECO:0000256" key="2">
    <source>
        <dbReference type="ARBA" id="ARBA00022840"/>
    </source>
</evidence>
<keyword evidence="6" id="KW-1185">Reference proteome</keyword>
<dbReference type="EMBL" id="FQUC01000002">
    <property type="protein sequence ID" value="SHE78836.1"/>
    <property type="molecule type" value="Genomic_DNA"/>
</dbReference>
<gene>
    <name evidence="5" type="ORF">SAMN05444362_102189</name>
</gene>
<dbReference type="InterPro" id="IPR000642">
    <property type="entry name" value="Peptidase_M41"/>
</dbReference>
<dbReference type="Gene3D" id="1.20.58.760">
    <property type="entry name" value="Peptidase M41"/>
    <property type="match status" value="1"/>
</dbReference>
<dbReference type="GO" id="GO:0004176">
    <property type="term" value="F:ATP-dependent peptidase activity"/>
    <property type="evidence" value="ECO:0007669"/>
    <property type="project" value="InterPro"/>
</dbReference>
<dbReference type="Proteomes" id="UP000184480">
    <property type="component" value="Unassembled WGS sequence"/>
</dbReference>
<protein>
    <submittedName>
        <fullName evidence="5">Peptidase family M41</fullName>
    </submittedName>
</protein>
<sequence>MEQINKEQYKQHLKGKREVLDKAVTLLKQEFIGIDSVIDQIANAITPWFFFPEMQDRPVIINLWGLTGIGKTSVIKRLTELIGYTEHYFRFDLGECSSQYFDIQDSFKDIYENCDGEPFIIGLDEFQLARTINEDQEEIDRASIRAIWDLLDSGKFDVVNFDYNMSWLSKLIKKLDLALFKGVEVENGFISQNEDIYWDIVNPNNKPEKKKNKNAEKTLFVSEGELDSIFGMVDHLFLIKSELREKLDVMDGDQTIDYLISLYKASLKPKTVDCTKSLIFVMGNLDEVYTMSRNFNPDMSANEFHRQSKEITVTEVKQALLNRFRSEQIARLGNNHIIYPAFDEKSFFGIIRLELDKIRKKVSDTYGLEMLFDTKVERLIYDEGVFPTQGTRPLFTTVHQIVNTRLGKILNEIYLNGFEADSLRFTINEEASAKDNTALQIDFLKNDAVIHHITDQQPLVLGKLRQEKQNDEQAIVAVHESGHAILSSVLMKTIPDVVFSVTADSNSSGFVLMRPEWNYISKKEIINRLAVLLGGLVAERILFGDENVTIGSSSDLGKATHLATYAVYICGMGEVKATFGNENMNSTPSVIFDNSSETVNKDAKELLIKAEQLAETTLNKQRKLLIKMADYLSDKRTLNKEQMRDYIKEYATDFDLNEIVEDAEHLFYRKHLKELAEKL</sequence>
<evidence type="ECO:0000256" key="1">
    <source>
        <dbReference type="ARBA" id="ARBA00022741"/>
    </source>
</evidence>
<dbReference type="InterPro" id="IPR037219">
    <property type="entry name" value="Peptidase_M41-like"/>
</dbReference>
<dbReference type="SUPFAM" id="SSF140990">
    <property type="entry name" value="FtsH protease domain-like"/>
    <property type="match status" value="1"/>
</dbReference>
<dbReference type="AlphaFoldDB" id="A0A1M4WC86"/>
<dbReference type="GO" id="GO:0004222">
    <property type="term" value="F:metalloendopeptidase activity"/>
    <property type="evidence" value="ECO:0007669"/>
    <property type="project" value="InterPro"/>
</dbReference>
<dbReference type="Pfam" id="PF10431">
    <property type="entry name" value="ClpB_D2-small"/>
    <property type="match status" value="1"/>
</dbReference>
<dbReference type="PANTHER" id="PTHR23076:SF97">
    <property type="entry name" value="ATP-DEPENDENT ZINC METALLOPROTEASE YME1L1"/>
    <property type="match status" value="1"/>
</dbReference>
<dbReference type="PANTHER" id="PTHR23076">
    <property type="entry name" value="METALLOPROTEASE M41 FTSH"/>
    <property type="match status" value="1"/>
</dbReference>
<dbReference type="GO" id="GO:0005524">
    <property type="term" value="F:ATP binding"/>
    <property type="evidence" value="ECO:0007669"/>
    <property type="project" value="UniProtKB-KW"/>
</dbReference>
<proteinExistence type="predicted"/>
<dbReference type="InterPro" id="IPR027417">
    <property type="entry name" value="P-loop_NTPase"/>
</dbReference>
<keyword evidence="2" id="KW-0067">ATP-binding</keyword>
<accession>A0A1M4WC86</accession>
<evidence type="ECO:0000259" key="4">
    <source>
        <dbReference type="Pfam" id="PF10431"/>
    </source>
</evidence>
<feature type="domain" description="Peptidase M41" evidence="3">
    <location>
        <begin position="470"/>
        <end position="644"/>
    </location>
</feature>
<evidence type="ECO:0000313" key="6">
    <source>
        <dbReference type="Proteomes" id="UP000184480"/>
    </source>
</evidence>
<dbReference type="GO" id="GO:0006508">
    <property type="term" value="P:proteolysis"/>
    <property type="evidence" value="ECO:0007669"/>
    <property type="project" value="InterPro"/>
</dbReference>
<organism evidence="5 6">
    <name type="scientific">Dysgonomonas macrotermitis</name>
    <dbReference type="NCBI Taxonomy" id="1346286"/>
    <lineage>
        <taxon>Bacteria</taxon>
        <taxon>Pseudomonadati</taxon>
        <taxon>Bacteroidota</taxon>
        <taxon>Bacteroidia</taxon>
        <taxon>Bacteroidales</taxon>
        <taxon>Dysgonomonadaceae</taxon>
        <taxon>Dysgonomonas</taxon>
    </lineage>
</organism>
<dbReference type="Pfam" id="PF01434">
    <property type="entry name" value="Peptidase_M41"/>
    <property type="match status" value="1"/>
</dbReference>
<evidence type="ECO:0000259" key="3">
    <source>
        <dbReference type="Pfam" id="PF01434"/>
    </source>
</evidence>
<evidence type="ECO:0000313" key="5">
    <source>
        <dbReference type="EMBL" id="SHE78836.1"/>
    </source>
</evidence>
<reference evidence="6" key="1">
    <citation type="submission" date="2016-11" db="EMBL/GenBank/DDBJ databases">
        <authorList>
            <person name="Varghese N."/>
            <person name="Submissions S."/>
        </authorList>
    </citation>
    <scope>NUCLEOTIDE SEQUENCE [LARGE SCALE GENOMIC DNA]</scope>
    <source>
        <strain evidence="6">DSM 27370</strain>
    </source>
</reference>
<dbReference type="SUPFAM" id="SSF52540">
    <property type="entry name" value="P-loop containing nucleoside triphosphate hydrolases"/>
    <property type="match status" value="1"/>
</dbReference>
<keyword evidence="1" id="KW-0547">Nucleotide-binding</keyword>
<feature type="domain" description="Clp ATPase C-terminal" evidence="4">
    <location>
        <begin position="346"/>
        <end position="408"/>
    </location>
</feature>
<dbReference type="Gene3D" id="3.40.50.300">
    <property type="entry name" value="P-loop containing nucleotide triphosphate hydrolases"/>
    <property type="match status" value="1"/>
</dbReference>
<dbReference type="RefSeq" id="WP_062176511.1">
    <property type="nucleotide sequence ID" value="NZ_BBXL01000002.1"/>
</dbReference>
<dbReference type="InterPro" id="IPR019489">
    <property type="entry name" value="Clp_ATPase_C"/>
</dbReference>
<dbReference type="OrthoDB" id="5619382at2"/>